<dbReference type="AlphaFoldDB" id="D3RXE9"/>
<dbReference type="KEGG" id="fpl:Ferp_1000"/>
<proteinExistence type="predicted"/>
<evidence type="ECO:0000313" key="2">
    <source>
        <dbReference type="EMBL" id="ADC65162.1"/>
    </source>
</evidence>
<name>D3RXE9_FERPA</name>
<gene>
    <name evidence="2" type="ordered locus">Ferp_1000</name>
</gene>
<accession>D3RXE9</accession>
<dbReference type="EMBL" id="CP001899">
    <property type="protein sequence ID" value="ADC65162.1"/>
    <property type="molecule type" value="Genomic_DNA"/>
</dbReference>
<dbReference type="STRING" id="589924.Ferp_1000"/>
<keyword evidence="1" id="KW-0472">Membrane</keyword>
<feature type="transmembrane region" description="Helical" evidence="1">
    <location>
        <begin position="17"/>
        <end position="35"/>
    </location>
</feature>
<dbReference type="RefSeq" id="WP_012965505.1">
    <property type="nucleotide sequence ID" value="NC_013849.1"/>
</dbReference>
<reference evidence="2 3" key="2">
    <citation type="journal article" date="2011" name="Stand. Genomic Sci.">
        <title>Complete genome sequence of Ferroglobus placidus AEDII12DO.</title>
        <authorList>
            <person name="Anderson I."/>
            <person name="Risso C."/>
            <person name="Holmes D."/>
            <person name="Lucas S."/>
            <person name="Copeland A."/>
            <person name="Lapidus A."/>
            <person name="Cheng J.F."/>
            <person name="Bruce D."/>
            <person name="Goodwin L."/>
            <person name="Pitluck S."/>
            <person name="Saunders E."/>
            <person name="Brettin T."/>
            <person name="Detter J.C."/>
            <person name="Han C."/>
            <person name="Tapia R."/>
            <person name="Larimer F."/>
            <person name="Land M."/>
            <person name="Hauser L."/>
            <person name="Woyke T."/>
            <person name="Lovley D."/>
            <person name="Kyrpides N."/>
            <person name="Ivanova N."/>
        </authorList>
    </citation>
    <scope>NUCLEOTIDE SEQUENCE [LARGE SCALE GENOMIC DNA]</scope>
    <source>
        <strain evidence="3">DSM 10642 / AEDII12DO</strain>
    </source>
</reference>
<dbReference type="HOGENOM" id="CLU_2190927_0_0_2"/>
<keyword evidence="1" id="KW-0812">Transmembrane</keyword>
<dbReference type="Proteomes" id="UP000002613">
    <property type="component" value="Chromosome"/>
</dbReference>
<dbReference type="PaxDb" id="589924-Ferp_1000"/>
<reference evidence="3" key="1">
    <citation type="submission" date="2010-02" db="EMBL/GenBank/DDBJ databases">
        <title>Complete sequence of Ferroglobus placidus DSM 10642.</title>
        <authorList>
            <consortium name="US DOE Joint Genome Institute"/>
            <person name="Lucas S."/>
            <person name="Copeland A."/>
            <person name="Lapidus A."/>
            <person name="Cheng J.-F."/>
            <person name="Bruce D."/>
            <person name="Goodwin L."/>
            <person name="Pitluck S."/>
            <person name="Saunders E."/>
            <person name="Brettin T."/>
            <person name="Detter J.C."/>
            <person name="Han C."/>
            <person name="Tapia R."/>
            <person name="Larimer F."/>
            <person name="Land M."/>
            <person name="Hauser L."/>
            <person name="Kyrpides N."/>
            <person name="Ivanova N."/>
            <person name="Holmes D."/>
            <person name="Lovley D."/>
            <person name="Kyrpides N."/>
            <person name="Anderson I.J."/>
            <person name="Woyke T."/>
        </authorList>
    </citation>
    <scope>NUCLEOTIDE SEQUENCE [LARGE SCALE GENOMIC DNA]</scope>
    <source>
        <strain evidence="3">DSM 10642 / AEDII12DO</strain>
    </source>
</reference>
<keyword evidence="3" id="KW-1185">Reference proteome</keyword>
<dbReference type="GeneID" id="8778510"/>
<organism evidence="2 3">
    <name type="scientific">Ferroglobus placidus (strain DSM 10642 / AEDII12DO)</name>
    <dbReference type="NCBI Taxonomy" id="589924"/>
    <lineage>
        <taxon>Archaea</taxon>
        <taxon>Methanobacteriati</taxon>
        <taxon>Methanobacteriota</taxon>
        <taxon>Archaeoglobi</taxon>
        <taxon>Archaeoglobales</taxon>
        <taxon>Archaeoglobaceae</taxon>
        <taxon>Ferroglobus</taxon>
    </lineage>
</organism>
<protein>
    <submittedName>
        <fullName evidence="2">Uncharacterized protein</fullName>
    </submittedName>
</protein>
<feature type="transmembrane region" description="Helical" evidence="1">
    <location>
        <begin position="73"/>
        <end position="97"/>
    </location>
</feature>
<feature type="transmembrane region" description="Helical" evidence="1">
    <location>
        <begin position="40"/>
        <end position="61"/>
    </location>
</feature>
<keyword evidence="1" id="KW-1133">Transmembrane helix</keyword>
<evidence type="ECO:0000313" key="3">
    <source>
        <dbReference type="Proteomes" id="UP000002613"/>
    </source>
</evidence>
<evidence type="ECO:0000256" key="1">
    <source>
        <dbReference type="SAM" id="Phobius"/>
    </source>
</evidence>
<sequence length="108" mass="11726">MEEVAKLGDLVLKLEKFGMLFASAMMIFSGLTILFGFNPLYIAVCLTYAGVSIILSSSIFFPLSNFVVDYYGVIALGLIASSIMLLIYLGAFLISFFKAGKSSKEGKQ</sequence>